<dbReference type="Gene3D" id="1.10.1380.10">
    <property type="entry name" value="Neutral endopeptidase , domain2"/>
    <property type="match status" value="1"/>
</dbReference>
<dbReference type="InterPro" id="IPR036383">
    <property type="entry name" value="TSP1_rpt_sf"/>
</dbReference>
<feature type="transmembrane region" description="Helical" evidence="2">
    <location>
        <begin position="372"/>
        <end position="396"/>
    </location>
</feature>
<evidence type="ECO:0000256" key="3">
    <source>
        <dbReference type="SAM" id="SignalP"/>
    </source>
</evidence>
<proteinExistence type="predicted"/>
<accession>A0A1I8IXN1</accession>
<dbReference type="AlphaFoldDB" id="A0A1I8IXN1"/>
<dbReference type="GO" id="GO:0004222">
    <property type="term" value="F:metalloendopeptidase activity"/>
    <property type="evidence" value="ECO:0007669"/>
    <property type="project" value="InterPro"/>
</dbReference>
<keyword evidence="3" id="KW-0732">Signal</keyword>
<dbReference type="InterPro" id="IPR042089">
    <property type="entry name" value="Peptidase_M13_dom_2"/>
</dbReference>
<reference evidence="6" key="1">
    <citation type="submission" date="2016-11" db="UniProtKB">
        <authorList>
            <consortium name="WormBaseParasite"/>
        </authorList>
    </citation>
    <scope>IDENTIFICATION</scope>
</reference>
<dbReference type="InterPro" id="IPR024079">
    <property type="entry name" value="MetalloPept_cat_dom_sf"/>
</dbReference>
<dbReference type="PROSITE" id="PS51885">
    <property type="entry name" value="NEPRILYSIN"/>
    <property type="match status" value="1"/>
</dbReference>
<evidence type="ECO:0000313" key="5">
    <source>
        <dbReference type="Proteomes" id="UP000095280"/>
    </source>
</evidence>
<dbReference type="GO" id="GO:0016485">
    <property type="term" value="P:protein processing"/>
    <property type="evidence" value="ECO:0007669"/>
    <property type="project" value="TreeGrafter"/>
</dbReference>
<dbReference type="SUPFAM" id="SSF55486">
    <property type="entry name" value="Metalloproteases ('zincins'), catalytic domain"/>
    <property type="match status" value="1"/>
</dbReference>
<dbReference type="PANTHER" id="PTHR11733">
    <property type="entry name" value="ZINC METALLOPROTEASE FAMILY M13 NEPRILYSIN-RELATED"/>
    <property type="match status" value="1"/>
</dbReference>
<dbReference type="InterPro" id="IPR000718">
    <property type="entry name" value="Peptidase_M13"/>
</dbReference>
<feature type="chain" id="PRO_5009321272" evidence="3">
    <location>
        <begin position="20"/>
        <end position="583"/>
    </location>
</feature>
<keyword evidence="2" id="KW-1133">Transmembrane helix</keyword>
<keyword evidence="5" id="KW-1185">Reference proteome</keyword>
<dbReference type="GO" id="GO:0005886">
    <property type="term" value="C:plasma membrane"/>
    <property type="evidence" value="ECO:0007669"/>
    <property type="project" value="TreeGrafter"/>
</dbReference>
<organism evidence="5 6">
    <name type="scientific">Macrostomum lignano</name>
    <dbReference type="NCBI Taxonomy" id="282301"/>
    <lineage>
        <taxon>Eukaryota</taxon>
        <taxon>Metazoa</taxon>
        <taxon>Spiralia</taxon>
        <taxon>Lophotrochozoa</taxon>
        <taxon>Platyhelminthes</taxon>
        <taxon>Rhabditophora</taxon>
        <taxon>Macrostomorpha</taxon>
        <taxon>Macrostomida</taxon>
        <taxon>Macrostomidae</taxon>
        <taxon>Macrostomum</taxon>
    </lineage>
</organism>
<feature type="compositionally biased region" description="Low complexity" evidence="1">
    <location>
        <begin position="257"/>
        <end position="267"/>
    </location>
</feature>
<keyword evidence="2" id="KW-0472">Membrane</keyword>
<dbReference type="PANTHER" id="PTHR11733:SF167">
    <property type="entry name" value="FI17812P1-RELATED"/>
    <property type="match status" value="1"/>
</dbReference>
<feature type="domain" description="Peptidase M13 N-terminal" evidence="4">
    <location>
        <begin position="449"/>
        <end position="516"/>
    </location>
</feature>
<dbReference type="Proteomes" id="UP000095280">
    <property type="component" value="Unplaced"/>
</dbReference>
<evidence type="ECO:0000313" key="6">
    <source>
        <dbReference type="WBParaSite" id="maker-uti_cns_0018123-snap-gene-0.1-mRNA-1"/>
    </source>
</evidence>
<feature type="signal peptide" evidence="3">
    <location>
        <begin position="1"/>
        <end position="19"/>
    </location>
</feature>
<feature type="transmembrane region" description="Helical" evidence="2">
    <location>
        <begin position="193"/>
        <end position="216"/>
    </location>
</feature>
<protein>
    <submittedName>
        <fullName evidence="6">Peptidase_M13_N domain-containing protein</fullName>
    </submittedName>
</protein>
<dbReference type="WBParaSite" id="maker-uti_cns_0018123-snap-gene-0.1-mRNA-1">
    <property type="protein sequence ID" value="maker-uti_cns_0018123-snap-gene-0.1-mRNA-1"/>
    <property type="gene ID" value="maker-uti_cns_0018123-snap-gene-0.1"/>
</dbReference>
<dbReference type="Pfam" id="PF05649">
    <property type="entry name" value="Peptidase_M13_N"/>
    <property type="match status" value="1"/>
</dbReference>
<dbReference type="Gene3D" id="2.20.100.10">
    <property type="entry name" value="Thrombospondin type-1 (TSP1) repeat"/>
    <property type="match status" value="1"/>
</dbReference>
<evidence type="ECO:0000259" key="4">
    <source>
        <dbReference type="Pfam" id="PF05649"/>
    </source>
</evidence>
<evidence type="ECO:0000256" key="1">
    <source>
        <dbReference type="SAM" id="MobiDB-lite"/>
    </source>
</evidence>
<dbReference type="Gene3D" id="3.40.390.10">
    <property type="entry name" value="Collagenase (Catalytic Domain)"/>
    <property type="match status" value="1"/>
</dbReference>
<keyword evidence="2" id="KW-0812">Transmembrane</keyword>
<sequence length="583" mass="64257">MSRTTVPLLFTLIVTLTKSIDVELMEFEDELSDPDYICHWSIWTESACQRLSNTGACRADLRRRCVCLKFANIPHNLNSTDYLTRTCSFGTLQEKTDKPNGRCDSNCQLLDGFFRRVEGLHGAWCSWSDWQRSTCKVSSDGLMEGFQTSQRKCLCPPPWLEGDVCHGSDSRSSNCRDSLNDVPSRFLNIWRGLFDSAVIGVILPSALIIWFCCLAGPMRQGLQFGRLQSAAVIAELRVHRARHLAALRKQAEEQRRAAGGSASASQEQARKAGELDPAKRRILRGREATRFSGPSYGQMGCGITSCENLQLDGVDAASNVASSTRPFLLTQPGCRAASMAPASNGRRRRNNNSDDTAEGRSSGESYRRREKFLCCCCCTLTVGLLAVSGFLLLSYLPAFRPPNQPGSCAGGFVNSGSVGGGGPASYCLSRACLKSAAEMEELLNQTADPCKEFFAFSCDGWLNENHMPPTVPVWSRSTRLQSSVDNHLREMLEFNGDDFGWRTKLTRFFEACISVEDPRLAQCGTGGGGRSTGDEFQTLLNACQGPWKLTERIQCLQIELGVSTLFQMEPVQSPWSPGEQILL</sequence>
<dbReference type="InterPro" id="IPR008753">
    <property type="entry name" value="Peptidase_M13_N"/>
</dbReference>
<feature type="region of interest" description="Disordered" evidence="1">
    <location>
        <begin position="337"/>
        <end position="362"/>
    </location>
</feature>
<feature type="region of interest" description="Disordered" evidence="1">
    <location>
        <begin position="249"/>
        <end position="279"/>
    </location>
</feature>
<feature type="compositionally biased region" description="Basic and acidic residues" evidence="1">
    <location>
        <begin position="268"/>
        <end position="279"/>
    </location>
</feature>
<evidence type="ECO:0000256" key="2">
    <source>
        <dbReference type="SAM" id="Phobius"/>
    </source>
</evidence>
<name>A0A1I8IXN1_9PLAT</name>